<dbReference type="EMBL" id="ABJB010234124">
    <property type="status" value="NOT_ANNOTATED_CDS"/>
    <property type="molecule type" value="Genomic_DNA"/>
</dbReference>
<evidence type="ECO:0000313" key="3">
    <source>
        <dbReference type="Proteomes" id="UP000001555"/>
    </source>
</evidence>
<reference evidence="2" key="2">
    <citation type="submission" date="2020-05" db="UniProtKB">
        <authorList>
            <consortium name="EnsemblMetazoa"/>
        </authorList>
    </citation>
    <scope>IDENTIFICATION</scope>
    <source>
        <strain evidence="2">wikel</strain>
    </source>
</reference>
<keyword evidence="3" id="KW-1185">Reference proteome</keyword>
<gene>
    <name evidence="1" type="ORF">IscW_ISCW008958</name>
</gene>
<dbReference type="VEuPathDB" id="VectorBase:ISCW008958"/>
<accession>B7PXD0</accession>
<name>B7PXD0_IXOSC</name>
<dbReference type="VEuPathDB" id="VectorBase:ISCP_012421"/>
<dbReference type="AlphaFoldDB" id="B7PXD0"/>
<evidence type="ECO:0000313" key="2">
    <source>
        <dbReference type="EnsemblMetazoa" id="ISCW008958-PA"/>
    </source>
</evidence>
<dbReference type="EMBL" id="ABJB011083234">
    <property type="status" value="NOT_ANNOTATED_CDS"/>
    <property type="molecule type" value="Genomic_DNA"/>
</dbReference>
<dbReference type="Proteomes" id="UP000001555">
    <property type="component" value="Unassembled WGS sequence"/>
</dbReference>
<dbReference type="PaxDb" id="6945-B7PXD0"/>
<reference evidence="1 3" key="1">
    <citation type="submission" date="2008-03" db="EMBL/GenBank/DDBJ databases">
        <title>Annotation of Ixodes scapularis.</title>
        <authorList>
            <consortium name="Ixodes scapularis Genome Project Consortium"/>
            <person name="Caler E."/>
            <person name="Hannick L.I."/>
            <person name="Bidwell S."/>
            <person name="Joardar V."/>
            <person name="Thiagarajan M."/>
            <person name="Amedeo P."/>
            <person name="Galinsky K.J."/>
            <person name="Schobel S."/>
            <person name="Inman J."/>
            <person name="Hostetler J."/>
            <person name="Miller J."/>
            <person name="Hammond M."/>
            <person name="Megy K."/>
            <person name="Lawson D."/>
            <person name="Kodira C."/>
            <person name="Sutton G."/>
            <person name="Meyer J."/>
            <person name="Hill C.A."/>
            <person name="Birren B."/>
            <person name="Nene V."/>
            <person name="Collins F."/>
            <person name="Alarcon-Chaidez F."/>
            <person name="Wikel S."/>
            <person name="Strausberg R."/>
        </authorList>
    </citation>
    <scope>NUCLEOTIDE SEQUENCE [LARGE SCALE GENOMIC DNA]</scope>
    <source>
        <strain evidence="3">Wikel</strain>
        <strain evidence="1">Wikel colony</strain>
    </source>
</reference>
<protein>
    <submittedName>
        <fullName evidence="1 2">Uncharacterized protein</fullName>
    </submittedName>
</protein>
<dbReference type="OrthoDB" id="6485089at2759"/>
<dbReference type="VEuPathDB" id="VectorBase:ISCI008958"/>
<sequence length="82" mass="9246">MNEVCIREMDAAASCKASPRLLGLQIFLSMGLKKLIKWALLCRHKKMHSQKSQLHFVSGKMYSGGNRETRYALRNTSLGGTF</sequence>
<organism>
    <name type="scientific">Ixodes scapularis</name>
    <name type="common">Black-legged tick</name>
    <name type="synonym">Deer tick</name>
    <dbReference type="NCBI Taxonomy" id="6945"/>
    <lineage>
        <taxon>Eukaryota</taxon>
        <taxon>Metazoa</taxon>
        <taxon>Ecdysozoa</taxon>
        <taxon>Arthropoda</taxon>
        <taxon>Chelicerata</taxon>
        <taxon>Arachnida</taxon>
        <taxon>Acari</taxon>
        <taxon>Parasitiformes</taxon>
        <taxon>Ixodida</taxon>
        <taxon>Ixodoidea</taxon>
        <taxon>Ixodidae</taxon>
        <taxon>Ixodinae</taxon>
        <taxon>Ixodes</taxon>
    </lineage>
</organism>
<dbReference type="EnsemblMetazoa" id="ISCW008958-RA">
    <property type="protein sequence ID" value="ISCW008958-PA"/>
    <property type="gene ID" value="ISCW008958"/>
</dbReference>
<dbReference type="HOGENOM" id="CLU_2560828_0_0_1"/>
<evidence type="ECO:0000313" key="1">
    <source>
        <dbReference type="EMBL" id="EEC11252.1"/>
    </source>
</evidence>
<proteinExistence type="predicted"/>
<dbReference type="InParanoid" id="B7PXD0"/>
<dbReference type="EMBL" id="ABJB010582485">
    <property type="status" value="NOT_ANNOTATED_CDS"/>
    <property type="molecule type" value="Genomic_DNA"/>
</dbReference>
<dbReference type="EMBL" id="DS813315">
    <property type="protein sequence ID" value="EEC11252.1"/>
    <property type="molecule type" value="Genomic_DNA"/>
</dbReference>